<sequence length="67" mass="7916">MKTEVEDEKKEQNDKEIWRGSRWSDELSGFSHWIVTVADATDSLFLIREKKSNIDETYETCETKDDT</sequence>
<dbReference type="AlphaFoldDB" id="A0AAV4MY71"/>
<evidence type="ECO:0000313" key="1">
    <source>
        <dbReference type="EMBL" id="GIX76834.1"/>
    </source>
</evidence>
<name>A0AAV4MY71_9ARAC</name>
<comment type="caution">
    <text evidence="1">The sequence shown here is derived from an EMBL/GenBank/DDBJ whole genome shotgun (WGS) entry which is preliminary data.</text>
</comment>
<dbReference type="EMBL" id="BPLQ01000974">
    <property type="protein sequence ID" value="GIX76834.1"/>
    <property type="molecule type" value="Genomic_DNA"/>
</dbReference>
<keyword evidence="2" id="KW-1185">Reference proteome</keyword>
<gene>
    <name evidence="1" type="ORF">CDAR_217771</name>
</gene>
<dbReference type="Proteomes" id="UP001054837">
    <property type="component" value="Unassembled WGS sequence"/>
</dbReference>
<evidence type="ECO:0000313" key="2">
    <source>
        <dbReference type="Proteomes" id="UP001054837"/>
    </source>
</evidence>
<protein>
    <submittedName>
        <fullName evidence="1">Uncharacterized protein</fullName>
    </submittedName>
</protein>
<accession>A0AAV4MY71</accession>
<organism evidence="1 2">
    <name type="scientific">Caerostris darwini</name>
    <dbReference type="NCBI Taxonomy" id="1538125"/>
    <lineage>
        <taxon>Eukaryota</taxon>
        <taxon>Metazoa</taxon>
        <taxon>Ecdysozoa</taxon>
        <taxon>Arthropoda</taxon>
        <taxon>Chelicerata</taxon>
        <taxon>Arachnida</taxon>
        <taxon>Araneae</taxon>
        <taxon>Araneomorphae</taxon>
        <taxon>Entelegynae</taxon>
        <taxon>Araneoidea</taxon>
        <taxon>Araneidae</taxon>
        <taxon>Caerostris</taxon>
    </lineage>
</organism>
<proteinExistence type="predicted"/>
<reference evidence="1 2" key="1">
    <citation type="submission" date="2021-06" db="EMBL/GenBank/DDBJ databases">
        <title>Caerostris darwini draft genome.</title>
        <authorList>
            <person name="Kono N."/>
            <person name="Arakawa K."/>
        </authorList>
    </citation>
    <scope>NUCLEOTIDE SEQUENCE [LARGE SCALE GENOMIC DNA]</scope>
</reference>